<dbReference type="Proteomes" id="UP001497700">
    <property type="component" value="Unassembled WGS sequence"/>
</dbReference>
<protein>
    <submittedName>
        <fullName evidence="1">Cysteine proteinase</fullName>
    </submittedName>
</protein>
<evidence type="ECO:0000313" key="1">
    <source>
        <dbReference type="EMBL" id="KAI4860717.1"/>
    </source>
</evidence>
<sequence>MVTSGSHSDSPRGMTSNNIDAYALFEALTGRKIDRRSVPSSSRTMSEDYEVLGNDKYDRPILGEEPSPDEPPKDVNVGAINPYALVEAMIGHKLDRHSLHTARIISDFLQTDYEELFDMKHNSVLFAGLKLNEENRQAEELSEKEIQILEERDLVTPDLSRVRKLDDLEKIGLKELGETRIKMARMQNGKLRLILDGQNLGRTVGNHDVTETINELVLPFRHGKEDREWTPPNSSWRDMNEAFFRSIPRRALMDGAPFGLGGFGGLGLNSHHALREMQYQHRFDDPTQGASSNSWLIAAIFSVFWANPAMINRSTRMITGSIDNDNDNDNDRRHNRKTLSVKFHDKGGRNNAETDTVEVDYQIPVNNSTDMPVYARSSDGYETWPALYEKAFVKWMTRTEDRGRVDLTQAHNGDPIKAMAQINGREPRYYFTDRHSGAELAGLVRSCSVNKRTVCPMAAWTGTMFRGSNLVANHAYSVLGWVSEGQDDNQYIIVRNPWGVTEPRGLTSYPGLLDRVEPEFWPPAVLLDRDGVFSVEVQAFKRYFACIGVAK</sequence>
<proteinExistence type="predicted"/>
<evidence type="ECO:0000313" key="2">
    <source>
        <dbReference type="Proteomes" id="UP001497700"/>
    </source>
</evidence>
<gene>
    <name evidence="1" type="ORF">F4820DRAFT_461491</name>
</gene>
<reference evidence="1 2" key="1">
    <citation type="journal article" date="2022" name="New Phytol.">
        <title>Ecological generalism drives hyperdiversity of secondary metabolite gene clusters in xylarialean endophytes.</title>
        <authorList>
            <person name="Franco M.E.E."/>
            <person name="Wisecaver J.H."/>
            <person name="Arnold A.E."/>
            <person name="Ju Y.M."/>
            <person name="Slot J.C."/>
            <person name="Ahrendt S."/>
            <person name="Moore L.P."/>
            <person name="Eastman K.E."/>
            <person name="Scott K."/>
            <person name="Konkel Z."/>
            <person name="Mondo S.J."/>
            <person name="Kuo A."/>
            <person name="Hayes R.D."/>
            <person name="Haridas S."/>
            <person name="Andreopoulos B."/>
            <person name="Riley R."/>
            <person name="LaButti K."/>
            <person name="Pangilinan J."/>
            <person name="Lipzen A."/>
            <person name="Amirebrahimi M."/>
            <person name="Yan J."/>
            <person name="Adam C."/>
            <person name="Keymanesh K."/>
            <person name="Ng V."/>
            <person name="Louie K."/>
            <person name="Northen T."/>
            <person name="Drula E."/>
            <person name="Henrissat B."/>
            <person name="Hsieh H.M."/>
            <person name="Youens-Clark K."/>
            <person name="Lutzoni F."/>
            <person name="Miadlikowska J."/>
            <person name="Eastwood D.C."/>
            <person name="Hamelin R.C."/>
            <person name="Grigoriev I.V."/>
            <person name="U'Ren J.M."/>
        </authorList>
    </citation>
    <scope>NUCLEOTIDE SEQUENCE [LARGE SCALE GENOMIC DNA]</scope>
    <source>
        <strain evidence="1 2">CBS 119005</strain>
    </source>
</reference>
<comment type="caution">
    <text evidence="1">The sequence shown here is derived from an EMBL/GenBank/DDBJ whole genome shotgun (WGS) entry which is preliminary data.</text>
</comment>
<dbReference type="EMBL" id="MU393576">
    <property type="protein sequence ID" value="KAI4860717.1"/>
    <property type="molecule type" value="Genomic_DNA"/>
</dbReference>
<keyword evidence="2" id="KW-1185">Reference proteome</keyword>
<accession>A0ACB9YND6</accession>
<name>A0ACB9YND6_9PEZI</name>
<organism evidence="1 2">
    <name type="scientific">Hypoxylon rubiginosum</name>
    <dbReference type="NCBI Taxonomy" id="110542"/>
    <lineage>
        <taxon>Eukaryota</taxon>
        <taxon>Fungi</taxon>
        <taxon>Dikarya</taxon>
        <taxon>Ascomycota</taxon>
        <taxon>Pezizomycotina</taxon>
        <taxon>Sordariomycetes</taxon>
        <taxon>Xylariomycetidae</taxon>
        <taxon>Xylariales</taxon>
        <taxon>Hypoxylaceae</taxon>
        <taxon>Hypoxylon</taxon>
    </lineage>
</organism>